<protein>
    <submittedName>
        <fullName evidence="1">Uncharacterized protein</fullName>
    </submittedName>
</protein>
<reference evidence="1" key="1">
    <citation type="submission" date="2022-06" db="EMBL/GenBank/DDBJ databases">
        <title>Sequencing the genomes of 1000 actinobacteria strains.</title>
        <authorList>
            <person name="Klenk H.-P."/>
        </authorList>
    </citation>
    <scope>NUCLEOTIDE SEQUENCE</scope>
    <source>
        <strain evidence="1">DSM 46694</strain>
    </source>
</reference>
<gene>
    <name evidence="1" type="ORF">HD597_008530</name>
</gene>
<accession>A0A9X2K6I0</accession>
<organism evidence="1 2">
    <name type="scientific">Nonomuraea thailandensis</name>
    <dbReference type="NCBI Taxonomy" id="1188745"/>
    <lineage>
        <taxon>Bacteria</taxon>
        <taxon>Bacillati</taxon>
        <taxon>Actinomycetota</taxon>
        <taxon>Actinomycetes</taxon>
        <taxon>Streptosporangiales</taxon>
        <taxon>Streptosporangiaceae</taxon>
        <taxon>Nonomuraea</taxon>
    </lineage>
</organism>
<sequence length="41" mass="4569">MRFTSKGGGEADTMTMNIIYRDWGKPVGITAPPERLLTDEL</sequence>
<dbReference type="RefSeq" id="WP_276083162.1">
    <property type="nucleotide sequence ID" value="NZ_BAABKA010000064.1"/>
</dbReference>
<dbReference type="Proteomes" id="UP001139648">
    <property type="component" value="Unassembled WGS sequence"/>
</dbReference>
<name>A0A9X2K6I0_9ACTN</name>
<dbReference type="AlphaFoldDB" id="A0A9X2K6I0"/>
<evidence type="ECO:0000313" key="1">
    <source>
        <dbReference type="EMBL" id="MCP2361510.1"/>
    </source>
</evidence>
<comment type="caution">
    <text evidence="1">The sequence shown here is derived from an EMBL/GenBank/DDBJ whole genome shotgun (WGS) entry which is preliminary data.</text>
</comment>
<evidence type="ECO:0000313" key="2">
    <source>
        <dbReference type="Proteomes" id="UP001139648"/>
    </source>
</evidence>
<keyword evidence="2" id="KW-1185">Reference proteome</keyword>
<dbReference type="EMBL" id="JAMZEB010000002">
    <property type="protein sequence ID" value="MCP2361510.1"/>
    <property type="molecule type" value="Genomic_DNA"/>
</dbReference>
<proteinExistence type="predicted"/>